<name>A0A559IXI0_9BACL</name>
<dbReference type="InterPro" id="IPR000415">
    <property type="entry name" value="Nitroreductase-like"/>
</dbReference>
<gene>
    <name evidence="4" type="ORF">FPZ44_04140</name>
</gene>
<dbReference type="AlphaFoldDB" id="A0A559IXI0"/>
<reference evidence="4 5" key="1">
    <citation type="submission" date="2019-07" db="EMBL/GenBank/DDBJ databases">
        <authorList>
            <person name="Kim J."/>
        </authorList>
    </citation>
    <scope>NUCLEOTIDE SEQUENCE [LARGE SCALE GENOMIC DNA]</scope>
    <source>
        <strain evidence="4 5">N4</strain>
    </source>
</reference>
<dbReference type="EMBL" id="VNJK01000001">
    <property type="protein sequence ID" value="TVX92323.1"/>
    <property type="molecule type" value="Genomic_DNA"/>
</dbReference>
<keyword evidence="2" id="KW-0560">Oxidoreductase</keyword>
<protein>
    <submittedName>
        <fullName evidence="4">Nitroreductase family protein</fullName>
    </submittedName>
</protein>
<comment type="caution">
    <text evidence="4">The sequence shown here is derived from an EMBL/GenBank/DDBJ whole genome shotgun (WGS) entry which is preliminary data.</text>
</comment>
<proteinExistence type="inferred from homology"/>
<evidence type="ECO:0000256" key="2">
    <source>
        <dbReference type="ARBA" id="ARBA00023002"/>
    </source>
</evidence>
<dbReference type="Pfam" id="PF00881">
    <property type="entry name" value="Nitroreductase"/>
    <property type="match status" value="1"/>
</dbReference>
<dbReference type="CDD" id="cd02137">
    <property type="entry name" value="MhqN-like"/>
    <property type="match status" value="1"/>
</dbReference>
<evidence type="ECO:0000313" key="4">
    <source>
        <dbReference type="EMBL" id="TVX92323.1"/>
    </source>
</evidence>
<accession>A0A559IXI0</accession>
<dbReference type="PANTHER" id="PTHR43673">
    <property type="entry name" value="NAD(P)H NITROREDUCTASE YDGI-RELATED"/>
    <property type="match status" value="1"/>
</dbReference>
<dbReference type="RefSeq" id="WP_144987674.1">
    <property type="nucleotide sequence ID" value="NZ_VNJK01000001.1"/>
</dbReference>
<evidence type="ECO:0000259" key="3">
    <source>
        <dbReference type="Pfam" id="PF00881"/>
    </source>
</evidence>
<feature type="domain" description="Nitroreductase" evidence="3">
    <location>
        <begin position="9"/>
        <end position="184"/>
    </location>
</feature>
<evidence type="ECO:0000256" key="1">
    <source>
        <dbReference type="ARBA" id="ARBA00007118"/>
    </source>
</evidence>
<dbReference type="PANTHER" id="PTHR43673:SF12">
    <property type="entry name" value="PROTEIN DRGA"/>
    <property type="match status" value="1"/>
</dbReference>
<dbReference type="SUPFAM" id="SSF55469">
    <property type="entry name" value="FMN-dependent nitroreductase-like"/>
    <property type="match status" value="1"/>
</dbReference>
<dbReference type="GO" id="GO:0016491">
    <property type="term" value="F:oxidoreductase activity"/>
    <property type="evidence" value="ECO:0007669"/>
    <property type="project" value="UniProtKB-KW"/>
</dbReference>
<dbReference type="InterPro" id="IPR029479">
    <property type="entry name" value="Nitroreductase"/>
</dbReference>
<dbReference type="OrthoDB" id="9782629at2"/>
<organism evidence="4 5">
    <name type="scientific">Paenibacillus agilis</name>
    <dbReference type="NCBI Taxonomy" id="3020863"/>
    <lineage>
        <taxon>Bacteria</taxon>
        <taxon>Bacillati</taxon>
        <taxon>Bacillota</taxon>
        <taxon>Bacilli</taxon>
        <taxon>Bacillales</taxon>
        <taxon>Paenibacillaceae</taxon>
        <taxon>Paenibacillus</taxon>
    </lineage>
</organism>
<keyword evidence="5" id="KW-1185">Reference proteome</keyword>
<comment type="similarity">
    <text evidence="1">Belongs to the nitroreductase family.</text>
</comment>
<dbReference type="Proteomes" id="UP000318102">
    <property type="component" value="Unassembled WGS sequence"/>
</dbReference>
<evidence type="ECO:0000313" key="5">
    <source>
        <dbReference type="Proteomes" id="UP000318102"/>
    </source>
</evidence>
<sequence>MKSFEEIVTARRSANKFLPDIKITESELNDIFSLVKYAPSSFNLQPTEYLVITDPDKIEQVYVAAEKQYKIKTAPATIIVLGNKYAYRDAARIYEGMLHLGMLNKQQFDMTVADTIESYEKRGETFKREDAIRNASISAMQFMLIAKDKGWDTCPMVGFDPEALIRDFNIPEHLVPVMLISIGKEDKKSSRPRGYRRPIGEFVKYNSL</sequence>
<dbReference type="Gene3D" id="3.40.109.10">
    <property type="entry name" value="NADH Oxidase"/>
    <property type="match status" value="1"/>
</dbReference>